<sequence>MGEKEVVKEVIECGGGTSKLPSISRCVLKLMMDTTPTKVTSSQIMSNPPS</sequence>
<name>D7LBR6_ARALL</name>
<dbReference type="Proteomes" id="UP000008694">
    <property type="component" value="Unassembled WGS sequence"/>
</dbReference>
<organism evidence="2">
    <name type="scientific">Arabidopsis lyrata subsp. lyrata</name>
    <name type="common">Lyre-leaved rock-cress</name>
    <dbReference type="NCBI Taxonomy" id="81972"/>
    <lineage>
        <taxon>Eukaryota</taxon>
        <taxon>Viridiplantae</taxon>
        <taxon>Streptophyta</taxon>
        <taxon>Embryophyta</taxon>
        <taxon>Tracheophyta</taxon>
        <taxon>Spermatophyta</taxon>
        <taxon>Magnoliopsida</taxon>
        <taxon>eudicotyledons</taxon>
        <taxon>Gunneridae</taxon>
        <taxon>Pentapetalae</taxon>
        <taxon>rosids</taxon>
        <taxon>malvids</taxon>
        <taxon>Brassicales</taxon>
        <taxon>Brassicaceae</taxon>
        <taxon>Camelineae</taxon>
        <taxon>Arabidopsis</taxon>
    </lineage>
</organism>
<evidence type="ECO:0000313" key="2">
    <source>
        <dbReference type="Proteomes" id="UP000008694"/>
    </source>
</evidence>
<dbReference type="AlphaFoldDB" id="D7LBR6"/>
<gene>
    <name evidence="1" type="ORF">ARALYDRAFT_903906</name>
</gene>
<proteinExistence type="predicted"/>
<dbReference type="Gramene" id="scaffold_403407.1">
    <property type="protein sequence ID" value="scaffold_403407.1"/>
    <property type="gene ID" value="scaffold_403407.1"/>
</dbReference>
<reference evidence="2" key="1">
    <citation type="journal article" date="2011" name="Nat. Genet.">
        <title>The Arabidopsis lyrata genome sequence and the basis of rapid genome size change.</title>
        <authorList>
            <person name="Hu T.T."/>
            <person name="Pattyn P."/>
            <person name="Bakker E.G."/>
            <person name="Cao J."/>
            <person name="Cheng J.-F."/>
            <person name="Clark R.M."/>
            <person name="Fahlgren N."/>
            <person name="Fawcett J.A."/>
            <person name="Grimwood J."/>
            <person name="Gundlach H."/>
            <person name="Haberer G."/>
            <person name="Hollister J.D."/>
            <person name="Ossowski S."/>
            <person name="Ottilar R.P."/>
            <person name="Salamov A.A."/>
            <person name="Schneeberger K."/>
            <person name="Spannagl M."/>
            <person name="Wang X."/>
            <person name="Yang L."/>
            <person name="Nasrallah M.E."/>
            <person name="Bergelson J."/>
            <person name="Carrington J.C."/>
            <person name="Gaut B.S."/>
            <person name="Schmutz J."/>
            <person name="Mayer K.F.X."/>
            <person name="Van de Peer Y."/>
            <person name="Grigoriev I.V."/>
            <person name="Nordborg M."/>
            <person name="Weigel D."/>
            <person name="Guo Y.-L."/>
        </authorList>
    </citation>
    <scope>NUCLEOTIDE SEQUENCE [LARGE SCALE GENOMIC DNA]</scope>
    <source>
        <strain evidence="2">cv. MN47</strain>
    </source>
</reference>
<dbReference type="EMBL" id="GL348716">
    <property type="protein sequence ID" value="EFH56393.1"/>
    <property type="molecule type" value="Genomic_DNA"/>
</dbReference>
<dbReference type="HOGENOM" id="CLU_3127040_0_0_1"/>
<protein>
    <submittedName>
        <fullName evidence="1">Predicted protein</fullName>
    </submittedName>
</protein>
<accession>D7LBR6</accession>
<keyword evidence="2" id="KW-1185">Reference proteome</keyword>
<evidence type="ECO:0000313" key="1">
    <source>
        <dbReference type="EMBL" id="EFH56393.1"/>
    </source>
</evidence>